<feature type="transmembrane region" description="Helical" evidence="1">
    <location>
        <begin position="176"/>
        <end position="194"/>
    </location>
</feature>
<keyword evidence="1" id="KW-0812">Transmembrane</keyword>
<keyword evidence="3" id="KW-1185">Reference proteome</keyword>
<dbReference type="EMBL" id="MU839006">
    <property type="protein sequence ID" value="KAK1768237.1"/>
    <property type="molecule type" value="Genomic_DNA"/>
</dbReference>
<name>A0AAJ0FHY8_9PEZI</name>
<organism evidence="2 3">
    <name type="scientific">Phialemonium atrogriseum</name>
    <dbReference type="NCBI Taxonomy" id="1093897"/>
    <lineage>
        <taxon>Eukaryota</taxon>
        <taxon>Fungi</taxon>
        <taxon>Dikarya</taxon>
        <taxon>Ascomycota</taxon>
        <taxon>Pezizomycotina</taxon>
        <taxon>Sordariomycetes</taxon>
        <taxon>Sordariomycetidae</taxon>
        <taxon>Cephalothecales</taxon>
        <taxon>Cephalothecaceae</taxon>
        <taxon>Phialemonium</taxon>
    </lineage>
</organism>
<feature type="transmembrane region" description="Helical" evidence="1">
    <location>
        <begin position="136"/>
        <end position="156"/>
    </location>
</feature>
<dbReference type="RefSeq" id="XP_060284450.1">
    <property type="nucleotide sequence ID" value="XM_060425392.1"/>
</dbReference>
<proteinExistence type="predicted"/>
<dbReference type="Proteomes" id="UP001244011">
    <property type="component" value="Unassembled WGS sequence"/>
</dbReference>
<protein>
    <submittedName>
        <fullName evidence="2">Uncharacterized protein</fullName>
    </submittedName>
</protein>
<feature type="transmembrane region" description="Helical" evidence="1">
    <location>
        <begin position="353"/>
        <end position="374"/>
    </location>
</feature>
<sequence length="389" mass="41675">MTTRFPSRALVLASLAACGIIGGYSTMIAGSKNGFFEAIGACARGTTGEPYIPGGPAPFKTSYTGISAVDNQLLVLVTFFATLIDGEKSWAVRLSLWYLMVQLWAGWSLLSLEGLRKGNRGRVVSWTGTMGIIFQNISYTITVPIYLMIHLLTSPLAQPTPGSSHLFTVDDLDLKLLPLCTMAALVIPSIAMALPSPSYVSASTHYTWIAIWQAFPLWQTTLHWTLKRILPSPTAPTPRKHHHQTPTAAIYKIILLLSVASQSTLLLIALTPPTAVPEQWRPVFSAVTVSSAFVPAPFWTPPTTTVTAAIPADALPPLAHFFLQWDVYCGGAAVLLWAVYLRRAAGGGGGGGWGRALGWGVLGGPVAAAAVLLWERDEVVGRRGEGKGE</sequence>
<accession>A0AAJ0FHY8</accession>
<feature type="transmembrane region" description="Helical" evidence="1">
    <location>
        <begin position="249"/>
        <end position="270"/>
    </location>
</feature>
<keyword evidence="1" id="KW-1133">Transmembrane helix</keyword>
<gene>
    <name evidence="2" type="ORF">QBC33DRAFT_48423</name>
</gene>
<dbReference type="AlphaFoldDB" id="A0AAJ0FHY8"/>
<reference evidence="2" key="1">
    <citation type="submission" date="2023-06" db="EMBL/GenBank/DDBJ databases">
        <title>Genome-scale phylogeny and comparative genomics of the fungal order Sordariales.</title>
        <authorList>
            <consortium name="Lawrence Berkeley National Laboratory"/>
            <person name="Hensen N."/>
            <person name="Bonometti L."/>
            <person name="Westerberg I."/>
            <person name="Brannstrom I.O."/>
            <person name="Guillou S."/>
            <person name="Cros-Aarteil S."/>
            <person name="Calhoun S."/>
            <person name="Haridas S."/>
            <person name="Kuo A."/>
            <person name="Mondo S."/>
            <person name="Pangilinan J."/>
            <person name="Riley R."/>
            <person name="Labutti K."/>
            <person name="Andreopoulos B."/>
            <person name="Lipzen A."/>
            <person name="Chen C."/>
            <person name="Yanf M."/>
            <person name="Daum C."/>
            <person name="Ng V."/>
            <person name="Clum A."/>
            <person name="Steindorff A."/>
            <person name="Ohm R."/>
            <person name="Martin F."/>
            <person name="Silar P."/>
            <person name="Natvig D."/>
            <person name="Lalanne C."/>
            <person name="Gautier V."/>
            <person name="Ament-Velasquez S.L."/>
            <person name="Kruys A."/>
            <person name="Hutchinson M.I."/>
            <person name="Powell A.J."/>
            <person name="Barry K."/>
            <person name="Miller A.N."/>
            <person name="Grigoriev I.V."/>
            <person name="Debuchy R."/>
            <person name="Gladieux P."/>
            <person name="Thoren M.H."/>
            <person name="Johannesson H."/>
        </authorList>
    </citation>
    <scope>NUCLEOTIDE SEQUENCE</scope>
    <source>
        <strain evidence="2">8032-3</strain>
    </source>
</reference>
<comment type="caution">
    <text evidence="2">The sequence shown here is derived from an EMBL/GenBank/DDBJ whole genome shotgun (WGS) entry which is preliminary data.</text>
</comment>
<keyword evidence="1" id="KW-0472">Membrane</keyword>
<feature type="transmembrane region" description="Helical" evidence="1">
    <location>
        <begin position="319"/>
        <end position="341"/>
    </location>
</feature>
<evidence type="ECO:0000313" key="3">
    <source>
        <dbReference type="Proteomes" id="UP001244011"/>
    </source>
</evidence>
<evidence type="ECO:0000313" key="2">
    <source>
        <dbReference type="EMBL" id="KAK1768237.1"/>
    </source>
</evidence>
<evidence type="ECO:0000256" key="1">
    <source>
        <dbReference type="SAM" id="Phobius"/>
    </source>
</evidence>
<dbReference type="GeneID" id="85308579"/>
<feature type="transmembrane region" description="Helical" evidence="1">
    <location>
        <begin position="96"/>
        <end position="115"/>
    </location>
</feature>